<dbReference type="EMBL" id="JBEDUW010000001">
    <property type="protein sequence ID" value="KAK9949284.1"/>
    <property type="molecule type" value="Genomic_DNA"/>
</dbReference>
<name>A0AAW1YL17_RUBAR</name>
<evidence type="ECO:0000313" key="2">
    <source>
        <dbReference type="EMBL" id="KAK9949284.1"/>
    </source>
</evidence>
<dbReference type="AlphaFoldDB" id="A0AAW1YL17"/>
<keyword evidence="1" id="KW-0732">Signal</keyword>
<evidence type="ECO:0008006" key="4">
    <source>
        <dbReference type="Google" id="ProtNLM"/>
    </source>
</evidence>
<sequence length="101" mass="11034">MALAALFLALAAALVQSDGEDGPIIGHKYFVRLVNNVNDLSVLHYTCGSNSDIIGPRELASSQCSMGIRISLQPRFNVFRMRCVVPGYQRESESVGWVCCV</sequence>
<dbReference type="Proteomes" id="UP001457282">
    <property type="component" value="Unassembled WGS sequence"/>
</dbReference>
<protein>
    <recommendedName>
        <fullName evidence="4">Secreted protein</fullName>
    </recommendedName>
</protein>
<organism evidence="2 3">
    <name type="scientific">Rubus argutus</name>
    <name type="common">Southern blackberry</name>
    <dbReference type="NCBI Taxonomy" id="59490"/>
    <lineage>
        <taxon>Eukaryota</taxon>
        <taxon>Viridiplantae</taxon>
        <taxon>Streptophyta</taxon>
        <taxon>Embryophyta</taxon>
        <taxon>Tracheophyta</taxon>
        <taxon>Spermatophyta</taxon>
        <taxon>Magnoliopsida</taxon>
        <taxon>eudicotyledons</taxon>
        <taxon>Gunneridae</taxon>
        <taxon>Pentapetalae</taxon>
        <taxon>rosids</taxon>
        <taxon>fabids</taxon>
        <taxon>Rosales</taxon>
        <taxon>Rosaceae</taxon>
        <taxon>Rosoideae</taxon>
        <taxon>Rosoideae incertae sedis</taxon>
        <taxon>Rubus</taxon>
    </lineage>
</organism>
<evidence type="ECO:0000313" key="3">
    <source>
        <dbReference type="Proteomes" id="UP001457282"/>
    </source>
</evidence>
<comment type="caution">
    <text evidence="2">The sequence shown here is derived from an EMBL/GenBank/DDBJ whole genome shotgun (WGS) entry which is preliminary data.</text>
</comment>
<evidence type="ECO:0000256" key="1">
    <source>
        <dbReference type="SAM" id="SignalP"/>
    </source>
</evidence>
<keyword evidence="3" id="KW-1185">Reference proteome</keyword>
<feature type="chain" id="PRO_5043385394" description="Secreted protein" evidence="1">
    <location>
        <begin position="18"/>
        <end position="101"/>
    </location>
</feature>
<reference evidence="2 3" key="1">
    <citation type="journal article" date="2023" name="G3 (Bethesda)">
        <title>A chromosome-length genome assembly and annotation of blackberry (Rubus argutus, cv. 'Hillquist').</title>
        <authorList>
            <person name="Bruna T."/>
            <person name="Aryal R."/>
            <person name="Dudchenko O."/>
            <person name="Sargent D.J."/>
            <person name="Mead D."/>
            <person name="Buti M."/>
            <person name="Cavallini A."/>
            <person name="Hytonen T."/>
            <person name="Andres J."/>
            <person name="Pham M."/>
            <person name="Weisz D."/>
            <person name="Mascagni F."/>
            <person name="Usai G."/>
            <person name="Natali L."/>
            <person name="Bassil N."/>
            <person name="Fernandez G.E."/>
            <person name="Lomsadze A."/>
            <person name="Armour M."/>
            <person name="Olukolu B."/>
            <person name="Poorten T."/>
            <person name="Britton C."/>
            <person name="Davik J."/>
            <person name="Ashrafi H."/>
            <person name="Aiden E.L."/>
            <person name="Borodovsky M."/>
            <person name="Worthington M."/>
        </authorList>
    </citation>
    <scope>NUCLEOTIDE SEQUENCE [LARGE SCALE GENOMIC DNA]</scope>
    <source>
        <strain evidence="2">PI 553951</strain>
    </source>
</reference>
<feature type="signal peptide" evidence="1">
    <location>
        <begin position="1"/>
        <end position="17"/>
    </location>
</feature>
<accession>A0AAW1YL17</accession>
<proteinExistence type="predicted"/>
<gene>
    <name evidence="2" type="ORF">M0R45_004817</name>
</gene>